<dbReference type="Proteomes" id="UP000574369">
    <property type="component" value="Unassembled WGS sequence"/>
</dbReference>
<organism evidence="2 3">
    <name type="scientific">Roseateles terrae</name>
    <dbReference type="NCBI Taxonomy" id="431060"/>
    <lineage>
        <taxon>Bacteria</taxon>
        <taxon>Pseudomonadati</taxon>
        <taxon>Pseudomonadota</taxon>
        <taxon>Betaproteobacteria</taxon>
        <taxon>Burkholderiales</taxon>
        <taxon>Sphaerotilaceae</taxon>
        <taxon>Roseateles</taxon>
    </lineage>
</organism>
<dbReference type="RefSeq" id="WP_088451305.1">
    <property type="nucleotide sequence ID" value="NZ_JACHXO010000004.1"/>
</dbReference>
<gene>
    <name evidence="2" type="ORF">FHS28_002750</name>
</gene>
<reference evidence="2 3" key="1">
    <citation type="submission" date="2020-08" db="EMBL/GenBank/DDBJ databases">
        <title>Genomic Encyclopedia of Type Strains, Phase III (KMG-III): the genomes of soil and plant-associated and newly described type strains.</title>
        <authorList>
            <person name="Whitman W."/>
        </authorList>
    </citation>
    <scope>NUCLEOTIDE SEQUENCE [LARGE SCALE GENOMIC DNA]</scope>
    <source>
        <strain evidence="2 3">CECT 7247</strain>
    </source>
</reference>
<comment type="caution">
    <text evidence="2">The sequence shown here is derived from an EMBL/GenBank/DDBJ whole genome shotgun (WGS) entry which is preliminary data.</text>
</comment>
<name>A0ABR6GTC1_9BURK</name>
<feature type="region of interest" description="Disordered" evidence="1">
    <location>
        <begin position="57"/>
        <end position="94"/>
    </location>
</feature>
<evidence type="ECO:0000313" key="2">
    <source>
        <dbReference type="EMBL" id="MBB3195347.1"/>
    </source>
</evidence>
<dbReference type="EMBL" id="JACHXO010000004">
    <property type="protein sequence ID" value="MBB3195347.1"/>
    <property type="molecule type" value="Genomic_DNA"/>
</dbReference>
<feature type="region of interest" description="Disordered" evidence="1">
    <location>
        <begin position="155"/>
        <end position="174"/>
    </location>
</feature>
<evidence type="ECO:0000256" key="1">
    <source>
        <dbReference type="SAM" id="MobiDB-lite"/>
    </source>
</evidence>
<protein>
    <submittedName>
        <fullName evidence="2">Uncharacterized protein</fullName>
    </submittedName>
</protein>
<keyword evidence="3" id="KW-1185">Reference proteome</keyword>
<evidence type="ECO:0000313" key="3">
    <source>
        <dbReference type="Proteomes" id="UP000574369"/>
    </source>
</evidence>
<feature type="region of interest" description="Disordered" evidence="1">
    <location>
        <begin position="1"/>
        <end position="24"/>
    </location>
</feature>
<sequence>MPQSDQLEKERQRLTGQAQHPHEKVPTYQELLDAAIEDTFPASDPIAVGGATKIAEPHTTLRDAKDWSLKPGSETIPGEAGAQAPSGGPEVSAPCDGFVERPMTLQSSVDAAVQVPRGPCTIEQSEHRAVLRWMADGQSRRGALSIEEYRDRLADGSLRRGGPCAEPEETGASS</sequence>
<feature type="compositionally biased region" description="Basic and acidic residues" evidence="1">
    <location>
        <begin position="1"/>
        <end position="13"/>
    </location>
</feature>
<proteinExistence type="predicted"/>
<feature type="compositionally biased region" description="Basic and acidic residues" evidence="1">
    <location>
        <begin position="57"/>
        <end position="68"/>
    </location>
</feature>
<accession>A0ABR6GTC1</accession>